<evidence type="ECO:0008006" key="8">
    <source>
        <dbReference type="Google" id="ProtNLM"/>
    </source>
</evidence>
<feature type="transmembrane region" description="Helical" evidence="5">
    <location>
        <begin position="400"/>
        <end position="420"/>
    </location>
</feature>
<dbReference type="GO" id="GO:0022857">
    <property type="term" value="F:transmembrane transporter activity"/>
    <property type="evidence" value="ECO:0007669"/>
    <property type="project" value="InterPro"/>
</dbReference>
<feature type="transmembrane region" description="Helical" evidence="5">
    <location>
        <begin position="59"/>
        <end position="81"/>
    </location>
</feature>
<dbReference type="InterPro" id="IPR036259">
    <property type="entry name" value="MFS_trans_sf"/>
</dbReference>
<evidence type="ECO:0000256" key="2">
    <source>
        <dbReference type="ARBA" id="ARBA00022692"/>
    </source>
</evidence>
<dbReference type="SUPFAM" id="SSF103473">
    <property type="entry name" value="MFS general substrate transporter"/>
    <property type="match status" value="1"/>
</dbReference>
<dbReference type="EMBL" id="VSWD01000009">
    <property type="protein sequence ID" value="KAK3093448.1"/>
    <property type="molecule type" value="Genomic_DNA"/>
</dbReference>
<proteinExistence type="predicted"/>
<feature type="transmembrane region" description="Helical" evidence="5">
    <location>
        <begin position="157"/>
        <end position="177"/>
    </location>
</feature>
<feature type="transmembrane region" description="Helical" evidence="5">
    <location>
        <begin position="88"/>
        <end position="107"/>
    </location>
</feature>
<evidence type="ECO:0000256" key="4">
    <source>
        <dbReference type="ARBA" id="ARBA00023136"/>
    </source>
</evidence>
<keyword evidence="7" id="KW-1185">Reference proteome</keyword>
<dbReference type="Pfam" id="PF07690">
    <property type="entry name" value="MFS_1"/>
    <property type="match status" value="1"/>
</dbReference>
<keyword evidence="3 5" id="KW-1133">Transmembrane helix</keyword>
<evidence type="ECO:0000313" key="6">
    <source>
        <dbReference type="EMBL" id="KAK3093448.1"/>
    </source>
</evidence>
<sequence length="421" mass="47106">MFFVSFIIANPVSQFYIYNEIAADYGVKDFVKQDERPCDNSSALDNTTIAIQKEASQEFIYLALTSALPSFIPTLFLGSIADKYSRKLALMLCFTGLLIKNILYVIVIEAKLSFRLFYLANAIEGLSGYYGAVTMATFSIITDITTPGKQRALRISIMEGITASSLATAQLLTGIVIKYINFIYPMLFATLSCVLGMIFCILFIPDTLRGQRMPLLKTCYFRYILRSFQFYFKETPTNRRGKLILLLFILFLTFAAGFGTTATNSLFLFNKPFCWSELHYTIFEFTRTIIRWICSVLTVYSANRCIAQNKDIELIILGSLSYFTSYIVFGTSVESWMVYISAVLGAVCLLSIPITRSIMSRLTKGDEQGSLFAGVSCIEMLSTSISSVMFGGIYKDTVAIYPGIAYLLMSGVFVVIIILAL</sequence>
<evidence type="ECO:0000256" key="5">
    <source>
        <dbReference type="SAM" id="Phobius"/>
    </source>
</evidence>
<dbReference type="PANTHER" id="PTHR23507">
    <property type="entry name" value="ZGC:174356"/>
    <property type="match status" value="1"/>
</dbReference>
<feature type="transmembrane region" description="Helical" evidence="5">
    <location>
        <begin position="127"/>
        <end position="145"/>
    </location>
</feature>
<name>A0AA88XWW5_PINIB</name>
<feature type="transmembrane region" description="Helical" evidence="5">
    <location>
        <begin position="289"/>
        <end position="307"/>
    </location>
</feature>
<evidence type="ECO:0000256" key="1">
    <source>
        <dbReference type="ARBA" id="ARBA00004141"/>
    </source>
</evidence>
<feature type="transmembrane region" description="Helical" evidence="5">
    <location>
        <begin position="336"/>
        <end position="359"/>
    </location>
</feature>
<comment type="caution">
    <text evidence="6">The sequence shown here is derived from an EMBL/GenBank/DDBJ whole genome shotgun (WGS) entry which is preliminary data.</text>
</comment>
<dbReference type="PANTHER" id="PTHR23507:SF1">
    <property type="entry name" value="FI18259P1-RELATED"/>
    <property type="match status" value="1"/>
</dbReference>
<feature type="transmembrane region" description="Helical" evidence="5">
    <location>
        <begin position="314"/>
        <end position="330"/>
    </location>
</feature>
<accession>A0AA88XWW5</accession>
<feature type="transmembrane region" description="Helical" evidence="5">
    <location>
        <begin position="243"/>
        <end position="269"/>
    </location>
</feature>
<evidence type="ECO:0000313" key="7">
    <source>
        <dbReference type="Proteomes" id="UP001186944"/>
    </source>
</evidence>
<evidence type="ECO:0000256" key="3">
    <source>
        <dbReference type="ARBA" id="ARBA00022989"/>
    </source>
</evidence>
<dbReference type="InterPro" id="IPR011701">
    <property type="entry name" value="MFS"/>
</dbReference>
<keyword evidence="4 5" id="KW-0472">Membrane</keyword>
<organism evidence="6 7">
    <name type="scientific">Pinctada imbricata</name>
    <name type="common">Atlantic pearl-oyster</name>
    <name type="synonym">Pinctada martensii</name>
    <dbReference type="NCBI Taxonomy" id="66713"/>
    <lineage>
        <taxon>Eukaryota</taxon>
        <taxon>Metazoa</taxon>
        <taxon>Spiralia</taxon>
        <taxon>Lophotrochozoa</taxon>
        <taxon>Mollusca</taxon>
        <taxon>Bivalvia</taxon>
        <taxon>Autobranchia</taxon>
        <taxon>Pteriomorphia</taxon>
        <taxon>Pterioida</taxon>
        <taxon>Pterioidea</taxon>
        <taxon>Pteriidae</taxon>
        <taxon>Pinctada</taxon>
    </lineage>
</organism>
<dbReference type="GO" id="GO:0016020">
    <property type="term" value="C:membrane"/>
    <property type="evidence" value="ECO:0007669"/>
    <property type="project" value="UniProtKB-SubCell"/>
</dbReference>
<feature type="transmembrane region" description="Helical" evidence="5">
    <location>
        <begin position="183"/>
        <end position="204"/>
    </location>
</feature>
<reference evidence="6" key="1">
    <citation type="submission" date="2019-08" db="EMBL/GenBank/DDBJ databases">
        <title>The improved chromosome-level genome for the pearl oyster Pinctada fucata martensii using PacBio sequencing and Hi-C.</title>
        <authorList>
            <person name="Zheng Z."/>
        </authorList>
    </citation>
    <scope>NUCLEOTIDE SEQUENCE</scope>
    <source>
        <strain evidence="6">ZZ-2019</strain>
        <tissue evidence="6">Adductor muscle</tissue>
    </source>
</reference>
<keyword evidence="2 5" id="KW-0812">Transmembrane</keyword>
<dbReference type="Proteomes" id="UP001186944">
    <property type="component" value="Unassembled WGS sequence"/>
</dbReference>
<feature type="transmembrane region" description="Helical" evidence="5">
    <location>
        <begin position="371"/>
        <end position="394"/>
    </location>
</feature>
<comment type="subcellular location">
    <subcellularLocation>
        <location evidence="1">Membrane</location>
        <topology evidence="1">Multi-pass membrane protein</topology>
    </subcellularLocation>
</comment>
<dbReference type="AlphaFoldDB" id="A0AA88XWW5"/>
<gene>
    <name evidence="6" type="ORF">FSP39_015848</name>
</gene>
<protein>
    <recommendedName>
        <fullName evidence="8">Proton-coupled folate transporter-like protein</fullName>
    </recommendedName>
</protein>
<dbReference type="Gene3D" id="1.20.1250.20">
    <property type="entry name" value="MFS general substrate transporter like domains"/>
    <property type="match status" value="1"/>
</dbReference>